<comment type="caution">
    <text evidence="1">The sequence shown here is derived from an EMBL/GenBank/DDBJ whole genome shotgun (WGS) entry which is preliminary data.</text>
</comment>
<dbReference type="EMBL" id="CM051394">
    <property type="protein sequence ID" value="KAJ4728903.1"/>
    <property type="molecule type" value="Genomic_DNA"/>
</dbReference>
<accession>A0ACC1Z0R4</accession>
<keyword evidence="2" id="KW-1185">Reference proteome</keyword>
<name>A0ACC1Z0R4_MELAZ</name>
<sequence>MALHAPTRLSSTNSLLAPAGNVGLRRPSDRFALKSSFFSPSVHLLLPAHHEQLLASVAPKFSMRVASKQAYICRDCGYIYNDRKPFEKLPDNYFCPVCGAPKRRFRPYAPAVTKNVNATDVRKARKAEIQRDEAIGKALPIAIGVGVVALAGLYFYLNNTF</sequence>
<proteinExistence type="predicted"/>
<evidence type="ECO:0000313" key="1">
    <source>
        <dbReference type="EMBL" id="KAJ4728903.1"/>
    </source>
</evidence>
<protein>
    <submittedName>
        <fullName evidence="1">Rubredoxin</fullName>
    </submittedName>
</protein>
<dbReference type="Proteomes" id="UP001164539">
    <property type="component" value="Chromosome 1"/>
</dbReference>
<gene>
    <name evidence="1" type="ORF">OWV82_001764</name>
</gene>
<reference evidence="1 2" key="1">
    <citation type="journal article" date="2023" name="Science">
        <title>Complex scaffold remodeling in plant triterpene biosynthesis.</title>
        <authorList>
            <person name="De La Pena R."/>
            <person name="Hodgson H."/>
            <person name="Liu J.C."/>
            <person name="Stephenson M.J."/>
            <person name="Martin A.C."/>
            <person name="Owen C."/>
            <person name="Harkess A."/>
            <person name="Leebens-Mack J."/>
            <person name="Jimenez L.E."/>
            <person name="Osbourn A."/>
            <person name="Sattely E.S."/>
        </authorList>
    </citation>
    <scope>NUCLEOTIDE SEQUENCE [LARGE SCALE GENOMIC DNA]</scope>
    <source>
        <strain evidence="2">cv. JPN11</strain>
        <tissue evidence="1">Leaf</tissue>
    </source>
</reference>
<evidence type="ECO:0000313" key="2">
    <source>
        <dbReference type="Proteomes" id="UP001164539"/>
    </source>
</evidence>
<organism evidence="1 2">
    <name type="scientific">Melia azedarach</name>
    <name type="common">Chinaberry tree</name>
    <dbReference type="NCBI Taxonomy" id="155640"/>
    <lineage>
        <taxon>Eukaryota</taxon>
        <taxon>Viridiplantae</taxon>
        <taxon>Streptophyta</taxon>
        <taxon>Embryophyta</taxon>
        <taxon>Tracheophyta</taxon>
        <taxon>Spermatophyta</taxon>
        <taxon>Magnoliopsida</taxon>
        <taxon>eudicotyledons</taxon>
        <taxon>Gunneridae</taxon>
        <taxon>Pentapetalae</taxon>
        <taxon>rosids</taxon>
        <taxon>malvids</taxon>
        <taxon>Sapindales</taxon>
        <taxon>Meliaceae</taxon>
        <taxon>Melia</taxon>
    </lineage>
</organism>